<evidence type="ECO:0000313" key="2">
    <source>
        <dbReference type="EMBL" id="NNV56539.1"/>
    </source>
</evidence>
<name>A0A8J8JVE3_9BACT</name>
<evidence type="ECO:0000313" key="3">
    <source>
        <dbReference type="Proteomes" id="UP000598971"/>
    </source>
</evidence>
<organism evidence="2 3">
    <name type="scientific">Limnovirga soli</name>
    <dbReference type="NCBI Taxonomy" id="2656915"/>
    <lineage>
        <taxon>Bacteria</taxon>
        <taxon>Pseudomonadati</taxon>
        <taxon>Bacteroidota</taxon>
        <taxon>Chitinophagia</taxon>
        <taxon>Chitinophagales</taxon>
        <taxon>Chitinophagaceae</taxon>
        <taxon>Limnovirga</taxon>
    </lineage>
</organism>
<dbReference type="Pfam" id="PF13590">
    <property type="entry name" value="DUF4136"/>
    <property type="match status" value="1"/>
</dbReference>
<proteinExistence type="predicted"/>
<gene>
    <name evidence="2" type="ORF">GD597_13790</name>
</gene>
<dbReference type="Gene3D" id="3.30.160.670">
    <property type="match status" value="1"/>
</dbReference>
<dbReference type="Proteomes" id="UP000598971">
    <property type="component" value="Unassembled WGS sequence"/>
</dbReference>
<sequence length="182" mass="20618">MKTKIIYAIVAIALLSGYGCSTVRIIDTSHNTANSLHNYKTFSFYDVDINNPTDVSYTNRIGWIKKEITKQMHALGIEPTKTNPDVKINIGIVVEEKTQTRTTDFRTDAPKYIGQRNYSWKSEEIETGRYKEGTFTVDLVDSKLNTIVWYAKAASVLSDKDEKAHANIIKGVAKIFDKMKTK</sequence>
<dbReference type="RefSeq" id="WP_171608480.1">
    <property type="nucleotide sequence ID" value="NZ_WHPF01000009.1"/>
</dbReference>
<dbReference type="PROSITE" id="PS51257">
    <property type="entry name" value="PROKAR_LIPOPROTEIN"/>
    <property type="match status" value="1"/>
</dbReference>
<dbReference type="InterPro" id="IPR025411">
    <property type="entry name" value="DUF4136"/>
</dbReference>
<keyword evidence="3" id="KW-1185">Reference proteome</keyword>
<evidence type="ECO:0000259" key="1">
    <source>
        <dbReference type="Pfam" id="PF13590"/>
    </source>
</evidence>
<dbReference type="AlphaFoldDB" id="A0A8J8JVE3"/>
<feature type="domain" description="DUF4136" evidence="1">
    <location>
        <begin position="28"/>
        <end position="178"/>
    </location>
</feature>
<protein>
    <submittedName>
        <fullName evidence="2">DUF4136 domain-containing protein</fullName>
    </submittedName>
</protein>
<accession>A0A8J8JVE3</accession>
<dbReference type="EMBL" id="WHPF01000009">
    <property type="protein sequence ID" value="NNV56539.1"/>
    <property type="molecule type" value="Genomic_DNA"/>
</dbReference>
<reference evidence="2" key="1">
    <citation type="submission" date="2019-10" db="EMBL/GenBank/DDBJ databases">
        <title>Draft genome sequence of Panacibacter sp. KCS-6.</title>
        <authorList>
            <person name="Yim K.J."/>
        </authorList>
    </citation>
    <scope>NUCLEOTIDE SEQUENCE</scope>
    <source>
        <strain evidence="2">KCS-6</strain>
    </source>
</reference>
<comment type="caution">
    <text evidence="2">The sequence shown here is derived from an EMBL/GenBank/DDBJ whole genome shotgun (WGS) entry which is preliminary data.</text>
</comment>